<dbReference type="PRINTS" id="PR00081">
    <property type="entry name" value="GDHRDH"/>
</dbReference>
<evidence type="ECO:0000256" key="2">
    <source>
        <dbReference type="ARBA" id="ARBA00023002"/>
    </source>
</evidence>
<dbReference type="OrthoDB" id="5359522at2"/>
<reference evidence="3 4" key="1">
    <citation type="submission" date="2017-09" db="EMBL/GenBank/DDBJ databases">
        <title>Reassesment of A. cryaerophilus.</title>
        <authorList>
            <person name="Perez-Cataluna A."/>
            <person name="Collado L."/>
            <person name="Salgado O."/>
            <person name="Lefinanco V."/>
            <person name="Figueras M.J."/>
        </authorList>
    </citation>
    <scope>NUCLEOTIDE SEQUENCE [LARGE SCALE GENOMIC DNA]</scope>
    <source>
        <strain evidence="3 4">LMG 9871</strain>
    </source>
</reference>
<dbReference type="GO" id="GO:0016616">
    <property type="term" value="F:oxidoreductase activity, acting on the CH-OH group of donors, NAD or NADP as acceptor"/>
    <property type="evidence" value="ECO:0007669"/>
    <property type="project" value="TreeGrafter"/>
</dbReference>
<dbReference type="CDD" id="cd05233">
    <property type="entry name" value="SDR_c"/>
    <property type="match status" value="1"/>
</dbReference>
<dbReference type="PRINTS" id="PR00080">
    <property type="entry name" value="SDRFAMILY"/>
</dbReference>
<evidence type="ECO:0000313" key="3">
    <source>
        <dbReference type="EMBL" id="PRM87740.1"/>
    </source>
</evidence>
<gene>
    <name evidence="3" type="ORF">CJ671_09790</name>
</gene>
<sequence>MSRVIVITGTRKGIGEKLSEYYLNNNDIVIGCSRGKSTINHKNYRHFELDICDEKTVVDMIRSVKKEFGKIDILLNNAGIASMNHSITTSFQSVKNIFATNFFGTFLFTREVSKIMMKQKAGRIVNYTTVAKPLRLEGEAIYAASKAAIENFTQIVSKELAPYKITVNAIGPNPIQTDLIKAISKNKIDELLNKQAIKRLGTFEDIINVIDFFCDEKSDFITGQIIYLGGVHNS</sequence>
<keyword evidence="2" id="KW-0560">Oxidoreductase</keyword>
<dbReference type="EMBL" id="NXGH01000038">
    <property type="protein sequence ID" value="PRM87740.1"/>
    <property type="molecule type" value="Genomic_DNA"/>
</dbReference>
<dbReference type="PANTHER" id="PTHR42760:SF133">
    <property type="entry name" value="3-OXOACYL-[ACYL-CARRIER-PROTEIN] REDUCTASE"/>
    <property type="match status" value="1"/>
</dbReference>
<dbReference type="RefSeq" id="WP_105912522.1">
    <property type="nucleotide sequence ID" value="NZ_NXGH01000038.1"/>
</dbReference>
<proteinExistence type="inferred from homology"/>
<dbReference type="InterPro" id="IPR002347">
    <property type="entry name" value="SDR_fam"/>
</dbReference>
<evidence type="ECO:0000256" key="1">
    <source>
        <dbReference type="ARBA" id="ARBA00006484"/>
    </source>
</evidence>
<dbReference type="Pfam" id="PF13561">
    <property type="entry name" value="adh_short_C2"/>
    <property type="match status" value="1"/>
</dbReference>
<dbReference type="Proteomes" id="UP000238649">
    <property type="component" value="Unassembled WGS sequence"/>
</dbReference>
<dbReference type="AlphaFoldDB" id="A0A2S9SMC8"/>
<comment type="caution">
    <text evidence="3">The sequence shown here is derived from an EMBL/GenBank/DDBJ whole genome shotgun (WGS) entry which is preliminary data.</text>
</comment>
<organism evidence="3 4">
    <name type="scientific">Aliarcobacter cryaerophilus</name>
    <dbReference type="NCBI Taxonomy" id="28198"/>
    <lineage>
        <taxon>Bacteria</taxon>
        <taxon>Pseudomonadati</taxon>
        <taxon>Campylobacterota</taxon>
        <taxon>Epsilonproteobacteria</taxon>
        <taxon>Campylobacterales</taxon>
        <taxon>Arcobacteraceae</taxon>
        <taxon>Aliarcobacter</taxon>
    </lineage>
</organism>
<dbReference type="SUPFAM" id="SSF51735">
    <property type="entry name" value="NAD(P)-binding Rossmann-fold domains"/>
    <property type="match status" value="1"/>
</dbReference>
<dbReference type="Gene3D" id="3.40.50.720">
    <property type="entry name" value="NAD(P)-binding Rossmann-like Domain"/>
    <property type="match status" value="1"/>
</dbReference>
<accession>A0A2S9SMC8</accession>
<name>A0A2S9SMC8_9BACT</name>
<protein>
    <submittedName>
        <fullName evidence="3">Oxidoreductase</fullName>
    </submittedName>
</protein>
<dbReference type="InterPro" id="IPR036291">
    <property type="entry name" value="NAD(P)-bd_dom_sf"/>
</dbReference>
<evidence type="ECO:0000313" key="4">
    <source>
        <dbReference type="Proteomes" id="UP000238649"/>
    </source>
</evidence>
<comment type="similarity">
    <text evidence="1">Belongs to the short-chain dehydrogenases/reductases (SDR) family.</text>
</comment>
<dbReference type="PANTHER" id="PTHR42760">
    <property type="entry name" value="SHORT-CHAIN DEHYDROGENASES/REDUCTASES FAMILY MEMBER"/>
    <property type="match status" value="1"/>
</dbReference>